<accession>A0ABP8AGB2</accession>
<dbReference type="EMBL" id="BAABAQ010000001">
    <property type="protein sequence ID" value="GAA4183337.1"/>
    <property type="molecule type" value="Genomic_DNA"/>
</dbReference>
<sequence length="585" mass="64753">MSLTSSLAALQGRDDLMAYGADKGLMLFALQLQFGIQDIDSVAAVALTDGSNDKKCDLVYVDRDSGIIVLAQGYCAQDLSKKEAPANKASDLNTAATWLLTGDTEKLPEVLQSAALEVRDALAQDQITNFYIWYNHNLPESDNVKSELDQVVATTSGILKTNFSRASVTSIVAQEIGRSRLEELYRRAQAPIIVSQEFTLKVPGGFEIGGDKWKAYCTSVSGRWLRDLWQDHQLDLMSPNVRGYLGIVRSERNINYGIKTTARENPARFWIYNNGLTILTNKYVVRQDGADLYLDISGVGVINGGQTTGSLGTLNGSDTENLDEVQVMARFVSCSDPGVLGEIVKYNNTQNKVEATDFRSKDPVQERLRTEFADIPEADYRGGRRGGIRDAIERSKNLLPDNTVAQALAAFHGKPNIAYNETRRIWEEDAVYASIFSEKTTAGHVVFAFSLQRAIEEIKRDLSRMDDSERTAPQRRQLTFLRKRGSISLLVTAIAESMESITGNVIADRWSLAFRDNCSPKIAAERWNGPILALLPFVNQLSGAADNDLKSNDRVREAVERFQSMAEATVEANSQIYGEFASHLS</sequence>
<evidence type="ECO:0000313" key="2">
    <source>
        <dbReference type="EMBL" id="GAA4183337.1"/>
    </source>
</evidence>
<evidence type="ECO:0000313" key="3">
    <source>
        <dbReference type="Proteomes" id="UP001501251"/>
    </source>
</evidence>
<protein>
    <recommendedName>
        <fullName evidence="1">Abortive phage infection protein C-terminal domain-containing protein</fullName>
    </recommendedName>
</protein>
<organism evidence="2 3">
    <name type="scientific">Streptosporangium oxazolinicum</name>
    <dbReference type="NCBI Taxonomy" id="909287"/>
    <lineage>
        <taxon>Bacteria</taxon>
        <taxon>Bacillati</taxon>
        <taxon>Actinomycetota</taxon>
        <taxon>Actinomycetes</taxon>
        <taxon>Streptosporangiales</taxon>
        <taxon>Streptosporangiaceae</taxon>
        <taxon>Streptosporangium</taxon>
    </lineage>
</organism>
<dbReference type="RefSeq" id="WP_344915488.1">
    <property type="nucleotide sequence ID" value="NZ_BAABAQ010000001.1"/>
</dbReference>
<gene>
    <name evidence="2" type="ORF">GCM10022252_10610</name>
</gene>
<feature type="domain" description="Abortive phage infection protein C-terminal" evidence="1">
    <location>
        <begin position="239"/>
        <end position="449"/>
    </location>
</feature>
<dbReference type="Proteomes" id="UP001501251">
    <property type="component" value="Unassembled WGS sequence"/>
</dbReference>
<proteinExistence type="predicted"/>
<comment type="caution">
    <text evidence="2">The sequence shown here is derived from an EMBL/GenBank/DDBJ whole genome shotgun (WGS) entry which is preliminary data.</text>
</comment>
<name>A0ABP8AGB2_9ACTN</name>
<evidence type="ECO:0000259" key="1">
    <source>
        <dbReference type="Pfam" id="PF10592"/>
    </source>
</evidence>
<dbReference type="InterPro" id="IPR018891">
    <property type="entry name" value="AIPR_C"/>
</dbReference>
<dbReference type="Pfam" id="PF10592">
    <property type="entry name" value="AIPR"/>
    <property type="match status" value="1"/>
</dbReference>
<keyword evidence="3" id="KW-1185">Reference proteome</keyword>
<reference evidence="3" key="1">
    <citation type="journal article" date="2019" name="Int. J. Syst. Evol. Microbiol.">
        <title>The Global Catalogue of Microorganisms (GCM) 10K type strain sequencing project: providing services to taxonomists for standard genome sequencing and annotation.</title>
        <authorList>
            <consortium name="The Broad Institute Genomics Platform"/>
            <consortium name="The Broad Institute Genome Sequencing Center for Infectious Disease"/>
            <person name="Wu L."/>
            <person name="Ma J."/>
        </authorList>
    </citation>
    <scope>NUCLEOTIDE SEQUENCE [LARGE SCALE GENOMIC DNA]</scope>
    <source>
        <strain evidence="3">JCM 17388</strain>
    </source>
</reference>